<comment type="caution">
    <text evidence="1">The sequence shown here is derived from an EMBL/GenBank/DDBJ whole genome shotgun (WGS) entry which is preliminary data.</text>
</comment>
<name>A0ACC6A4E0_9BACI</name>
<protein>
    <submittedName>
        <fullName evidence="1">DUF2268 domain-containing protein</fullName>
    </submittedName>
</protein>
<evidence type="ECO:0000313" key="2">
    <source>
        <dbReference type="Proteomes" id="UP001202289"/>
    </source>
</evidence>
<accession>A0ACC6A4E0</accession>
<reference evidence="1" key="1">
    <citation type="submission" date="2022-05" db="EMBL/GenBank/DDBJ databases">
        <title>Comparative Genomics of Spacecraft Associated Microbes.</title>
        <authorList>
            <person name="Tran M.T."/>
            <person name="Wright A."/>
            <person name="Seuylemezian A."/>
            <person name="Eisen J."/>
            <person name="Coil D."/>
        </authorList>
    </citation>
    <scope>NUCLEOTIDE SEQUENCE</scope>
    <source>
        <strain evidence="1">FAIRING 10M-2.2</strain>
    </source>
</reference>
<organism evidence="1 2">
    <name type="scientific">Bacillus cytotoxicus</name>
    <dbReference type="NCBI Taxonomy" id="580165"/>
    <lineage>
        <taxon>Bacteria</taxon>
        <taxon>Bacillati</taxon>
        <taxon>Bacillota</taxon>
        <taxon>Bacilli</taxon>
        <taxon>Bacillales</taxon>
        <taxon>Bacillaceae</taxon>
        <taxon>Bacillus</taxon>
        <taxon>Bacillus cereus group</taxon>
    </lineage>
</organism>
<dbReference type="Proteomes" id="UP001202289">
    <property type="component" value="Unassembled WGS sequence"/>
</dbReference>
<keyword evidence="2" id="KW-1185">Reference proteome</keyword>
<evidence type="ECO:0000313" key="1">
    <source>
        <dbReference type="EMBL" id="MCM3735129.1"/>
    </source>
</evidence>
<sequence length="264" mass="31030">MGVIKTAELMRTHYQEPEILCEKFTKYIPLQKETLYRFLVSKGMFRPVAGGEKEIDRLQKERVWEQLAVEYKKLQEWLNGPNIPIFILLSDPYNRTVQQEYNGKAGLAMRNALFLFVSSQNSIAELKALLTHEYHHICRIHASERKEEAYTILDTMMMEGLAEYAVYERYGEHYYAPWVSYYNKEEAIKLWRRYIQGKQEIQRGTREHDTLLNGRGLFYPEMLGYAVGFHIVKDCVERKQWNTTTLLGMEAKAILEGALSFYTA</sequence>
<dbReference type="EMBL" id="JAMBOP010000004">
    <property type="protein sequence ID" value="MCM3735129.1"/>
    <property type="molecule type" value="Genomic_DNA"/>
</dbReference>
<proteinExistence type="predicted"/>
<gene>
    <name evidence="1" type="ORF">M3215_04680</name>
</gene>